<dbReference type="OrthoDB" id="5524362at2"/>
<evidence type="ECO:0000313" key="1">
    <source>
        <dbReference type="EMBL" id="SNR43283.1"/>
    </source>
</evidence>
<reference evidence="2" key="1">
    <citation type="submission" date="2017-06" db="EMBL/GenBank/DDBJ databases">
        <authorList>
            <person name="Varghese N."/>
            <person name="Submissions S."/>
        </authorList>
    </citation>
    <scope>NUCLEOTIDE SEQUENCE [LARGE SCALE GENOMIC DNA]</scope>
    <source>
        <strain evidence="2">DSM 45207</strain>
    </source>
</reference>
<proteinExistence type="predicted"/>
<protein>
    <submittedName>
        <fullName evidence="1">Uncharacterized protein</fullName>
    </submittedName>
</protein>
<dbReference type="EMBL" id="FZNW01000005">
    <property type="protein sequence ID" value="SNR43283.1"/>
    <property type="molecule type" value="Genomic_DNA"/>
</dbReference>
<name>A0A238WAQ0_9PSEU</name>
<accession>A0A238WAQ0</accession>
<keyword evidence="2" id="KW-1185">Reference proteome</keyword>
<gene>
    <name evidence="1" type="ORF">SAMN06265360_105269</name>
</gene>
<organism evidence="1 2">
    <name type="scientific">Haloechinothrix alba</name>
    <dbReference type="NCBI Taxonomy" id="664784"/>
    <lineage>
        <taxon>Bacteria</taxon>
        <taxon>Bacillati</taxon>
        <taxon>Actinomycetota</taxon>
        <taxon>Actinomycetes</taxon>
        <taxon>Pseudonocardiales</taxon>
        <taxon>Pseudonocardiaceae</taxon>
        <taxon>Haloechinothrix</taxon>
    </lineage>
</organism>
<dbReference type="InterPro" id="IPR029058">
    <property type="entry name" value="AB_hydrolase_fold"/>
</dbReference>
<dbReference type="AlphaFoldDB" id="A0A238WAQ0"/>
<sequence>MATDYGQGLDAAVFTAAFEKLTVSAPLLVLPASYPAAADPNFLGSTVDPGYMTTLPDTRRNVFYEPMTVDPAVVRYDEANKSTYAATELANYPLILNRPLDVRVPVFLVAGSEDSLFCKENFSAAPAATGGSGDIGEALEDVATPLKGSLPQTNELTGSTLGGTDCDSTEALVSDEAAHFGPNTPSVDGFVLPEAGHSLNQAPDSQRYFDAVNGWIDETVGGAAH</sequence>
<dbReference type="Proteomes" id="UP000198348">
    <property type="component" value="Unassembled WGS sequence"/>
</dbReference>
<evidence type="ECO:0000313" key="2">
    <source>
        <dbReference type="Proteomes" id="UP000198348"/>
    </source>
</evidence>
<dbReference type="SUPFAM" id="SSF53474">
    <property type="entry name" value="alpha/beta-Hydrolases"/>
    <property type="match status" value="1"/>
</dbReference>